<name>A0A8I0KQD2_9ACTO</name>
<dbReference type="AlphaFoldDB" id="A0A8I0KQD2"/>
<dbReference type="RefSeq" id="WP_191071875.1">
    <property type="nucleotide sequence ID" value="NZ_CP060506.1"/>
</dbReference>
<feature type="region of interest" description="Disordered" evidence="1">
    <location>
        <begin position="184"/>
        <end position="219"/>
    </location>
</feature>
<keyword evidence="3" id="KW-1185">Reference proteome</keyword>
<comment type="caution">
    <text evidence="2">The sequence shown here is derived from an EMBL/GenBank/DDBJ whole genome shotgun (WGS) entry which is preliminary data.</text>
</comment>
<dbReference type="Proteomes" id="UP000627538">
    <property type="component" value="Unassembled WGS sequence"/>
</dbReference>
<sequence length="289" mass="31191">MTNEITIYTAPLDDRLAYAGELAKSSLLPEAYRGKPANVLVAVEAGQALGVSPMQAIQSINVIKGRPALSAEFMSALVRRAGHKIRVSGNDERAEAVIIRSDDPDYVPDPIVWTMERAQRAGLTKSDAWRKYPAAMLKARAISEAARTWAPDAISGFSYTPEEVDSFAPESVTVEAVPVAAQVRRSKRREATATPREAAPANTVETQDAGGASASSREAAELDWARHMTEEHLREAIAAGLPDDMIASGCNYATSGRTNNFDDLATSEEYAKFDACLVRYLSANTQDQG</sequence>
<evidence type="ECO:0000313" key="3">
    <source>
        <dbReference type="Proteomes" id="UP000627538"/>
    </source>
</evidence>
<accession>A0A8I0KQD2</accession>
<proteinExistence type="predicted"/>
<evidence type="ECO:0000256" key="1">
    <source>
        <dbReference type="SAM" id="MobiDB-lite"/>
    </source>
</evidence>
<reference evidence="2 3" key="1">
    <citation type="submission" date="2020-08" db="EMBL/GenBank/DDBJ databases">
        <title>Winkia gen. nov., sp. nov., isolated from faeces of the Anser albifrons in China.</title>
        <authorList>
            <person name="Liu Q."/>
        </authorList>
    </citation>
    <scope>NUCLEOTIDE SEQUENCE [LARGE SCALE GENOMIC DNA]</scope>
    <source>
        <strain evidence="2 3">C62</strain>
    </source>
</reference>
<evidence type="ECO:0000313" key="2">
    <source>
        <dbReference type="EMBL" id="MBD3689855.1"/>
    </source>
</evidence>
<gene>
    <name evidence="2" type="ORF">H8R10_06410</name>
</gene>
<feature type="compositionally biased region" description="Low complexity" evidence="1">
    <location>
        <begin position="192"/>
        <end position="201"/>
    </location>
</feature>
<dbReference type="EMBL" id="JACRUO010000001">
    <property type="protein sequence ID" value="MBD3689855.1"/>
    <property type="molecule type" value="Genomic_DNA"/>
</dbReference>
<protein>
    <submittedName>
        <fullName evidence="2">Uncharacterized protein</fullName>
    </submittedName>
</protein>
<organism evidence="2 3">
    <name type="scientific">Nanchangia anserum</name>
    <dbReference type="NCBI Taxonomy" id="2692125"/>
    <lineage>
        <taxon>Bacteria</taxon>
        <taxon>Bacillati</taxon>
        <taxon>Actinomycetota</taxon>
        <taxon>Actinomycetes</taxon>
        <taxon>Actinomycetales</taxon>
        <taxon>Actinomycetaceae</taxon>
        <taxon>Nanchangia</taxon>
    </lineage>
</organism>